<comment type="caution">
    <text evidence="2">The sequence shown here is derived from an EMBL/GenBank/DDBJ whole genome shotgun (WGS) entry which is preliminary data.</text>
</comment>
<feature type="transmembrane region" description="Helical" evidence="1">
    <location>
        <begin position="236"/>
        <end position="256"/>
    </location>
</feature>
<evidence type="ECO:0000313" key="3">
    <source>
        <dbReference type="Proteomes" id="UP001150238"/>
    </source>
</evidence>
<organism evidence="2 3">
    <name type="scientific">Lentinula lateritia</name>
    <dbReference type="NCBI Taxonomy" id="40482"/>
    <lineage>
        <taxon>Eukaryota</taxon>
        <taxon>Fungi</taxon>
        <taxon>Dikarya</taxon>
        <taxon>Basidiomycota</taxon>
        <taxon>Agaricomycotina</taxon>
        <taxon>Agaricomycetes</taxon>
        <taxon>Agaricomycetidae</taxon>
        <taxon>Agaricales</taxon>
        <taxon>Marasmiineae</taxon>
        <taxon>Omphalotaceae</taxon>
        <taxon>Lentinula</taxon>
    </lineage>
</organism>
<feature type="transmembrane region" description="Helical" evidence="1">
    <location>
        <begin position="462"/>
        <end position="482"/>
    </location>
</feature>
<reference evidence="2" key="1">
    <citation type="submission" date="2022-08" db="EMBL/GenBank/DDBJ databases">
        <authorList>
            <consortium name="DOE Joint Genome Institute"/>
            <person name="Min B."/>
            <person name="Riley R."/>
            <person name="Sierra-Patev S."/>
            <person name="Naranjo-Ortiz M."/>
            <person name="Looney B."/>
            <person name="Konkel Z."/>
            <person name="Slot J.C."/>
            <person name="Sakamoto Y."/>
            <person name="Steenwyk J.L."/>
            <person name="Rokas A."/>
            <person name="Carro J."/>
            <person name="Camarero S."/>
            <person name="Ferreira P."/>
            <person name="Molpeceres G."/>
            <person name="Ruiz-Duenas F.J."/>
            <person name="Serrano A."/>
            <person name="Henrissat B."/>
            <person name="Drula E."/>
            <person name="Hughes K.W."/>
            <person name="Mata J.L."/>
            <person name="Ishikawa N.K."/>
            <person name="Vargas-Isla R."/>
            <person name="Ushijima S."/>
            <person name="Smith C.A."/>
            <person name="Ahrendt S."/>
            <person name="Andreopoulos W."/>
            <person name="He G."/>
            <person name="Labutti K."/>
            <person name="Lipzen A."/>
            <person name="Ng V."/>
            <person name="Sandor L."/>
            <person name="Barry K."/>
            <person name="Martinez A.T."/>
            <person name="Xiao Y."/>
            <person name="Gibbons J.G."/>
            <person name="Terashima K."/>
            <person name="Hibbett D.S."/>
            <person name="Grigoriev I.V."/>
        </authorList>
    </citation>
    <scope>NUCLEOTIDE SEQUENCE</scope>
    <source>
        <strain evidence="2">Sp2 HRB7682 ss15</strain>
    </source>
</reference>
<keyword evidence="1" id="KW-0472">Membrane</keyword>
<dbReference type="EMBL" id="JANVFS010000007">
    <property type="protein sequence ID" value="KAJ4489683.1"/>
    <property type="molecule type" value="Genomic_DNA"/>
</dbReference>
<sequence length="602" mass="66210">MESKTNSKLCEQILHPTKSIRLHRLPSRRSLISPRSPRDPPADCSETTRTISLICLAISAIIGLACVASGIYIAAAKRDIYNVVLPPTWPGGPPTYNVMPGMVALFPDASHQLVLPELLRLAFTVVYTFCDESIGLVHGVTQRSTLATHSTQLSRGFAVKRRRALQFNTNLRFLTAPTHEDIGTFHPNGTLCNAVMALLHILAYSSLSLSKLTFTAKICSENLGPNRCSNEGWESFCVSAVPILVLGISIVLQASIALAGILYTRIITWSSSPLVLLAAILREGQVTRVPGRCMCSVLEIKGSTAEPYPKKPSLIQPSAWKAHRGIRRVIRALWLSVMVCGVWGGVIVAAWHGDTQSVSNFDTPGLGSWAFIPTNNSNAFVFGPSFTGSPLSPFSWIICYIALVVAQGALALALHCSEMIMDVLRDEHIWRQAVHSKGTKPANPILALVNFWPCDVLRIAKFFLHWVFGFCLTLQGTIAYFGDPDHPQDDGSDTQSSLQVIMRSVQTWYLMLFLALFCAFVTVMALHNPRGSQPAAYGHIQTLANLIDDWAPDMTMWWGHKEGEGIYDESVESEENRDHKMIHHAGTSGSPLPFVDLDYTYA</sequence>
<feature type="transmembrane region" description="Helical" evidence="1">
    <location>
        <begin position="51"/>
        <end position="75"/>
    </location>
</feature>
<gene>
    <name evidence="2" type="ORF">C8J55DRAFT_450957</name>
</gene>
<protein>
    <submittedName>
        <fullName evidence="2">Uncharacterized protein</fullName>
    </submittedName>
</protein>
<dbReference type="AlphaFoldDB" id="A0A9W9DWV1"/>
<feature type="transmembrane region" description="Helical" evidence="1">
    <location>
        <begin position="394"/>
        <end position="415"/>
    </location>
</feature>
<name>A0A9W9DWV1_9AGAR</name>
<evidence type="ECO:0000313" key="2">
    <source>
        <dbReference type="EMBL" id="KAJ4489683.1"/>
    </source>
</evidence>
<accession>A0A9W9DWV1</accession>
<proteinExistence type="predicted"/>
<evidence type="ECO:0000256" key="1">
    <source>
        <dbReference type="SAM" id="Phobius"/>
    </source>
</evidence>
<feature type="transmembrane region" description="Helical" evidence="1">
    <location>
        <begin position="332"/>
        <end position="351"/>
    </location>
</feature>
<keyword evidence="1" id="KW-0812">Transmembrane</keyword>
<feature type="transmembrane region" description="Helical" evidence="1">
    <location>
        <begin position="508"/>
        <end position="526"/>
    </location>
</feature>
<keyword evidence="1" id="KW-1133">Transmembrane helix</keyword>
<reference evidence="2" key="2">
    <citation type="journal article" date="2023" name="Proc. Natl. Acad. Sci. U.S.A.">
        <title>A global phylogenomic analysis of the shiitake genus Lentinula.</title>
        <authorList>
            <person name="Sierra-Patev S."/>
            <person name="Min B."/>
            <person name="Naranjo-Ortiz M."/>
            <person name="Looney B."/>
            <person name="Konkel Z."/>
            <person name="Slot J.C."/>
            <person name="Sakamoto Y."/>
            <person name="Steenwyk J.L."/>
            <person name="Rokas A."/>
            <person name="Carro J."/>
            <person name="Camarero S."/>
            <person name="Ferreira P."/>
            <person name="Molpeceres G."/>
            <person name="Ruiz-Duenas F.J."/>
            <person name="Serrano A."/>
            <person name="Henrissat B."/>
            <person name="Drula E."/>
            <person name="Hughes K.W."/>
            <person name="Mata J.L."/>
            <person name="Ishikawa N.K."/>
            <person name="Vargas-Isla R."/>
            <person name="Ushijima S."/>
            <person name="Smith C.A."/>
            <person name="Donoghue J."/>
            <person name="Ahrendt S."/>
            <person name="Andreopoulos W."/>
            <person name="He G."/>
            <person name="LaButti K."/>
            <person name="Lipzen A."/>
            <person name="Ng V."/>
            <person name="Riley R."/>
            <person name="Sandor L."/>
            <person name="Barry K."/>
            <person name="Martinez A.T."/>
            <person name="Xiao Y."/>
            <person name="Gibbons J.G."/>
            <person name="Terashima K."/>
            <person name="Grigoriev I.V."/>
            <person name="Hibbett D."/>
        </authorList>
    </citation>
    <scope>NUCLEOTIDE SEQUENCE</scope>
    <source>
        <strain evidence="2">Sp2 HRB7682 ss15</strain>
    </source>
</reference>
<dbReference type="Proteomes" id="UP001150238">
    <property type="component" value="Unassembled WGS sequence"/>
</dbReference>